<proteinExistence type="predicted"/>
<gene>
    <name evidence="2" type="ORF">VTH8203_00839</name>
</gene>
<keyword evidence="1" id="KW-0472">Membrane</keyword>
<sequence length="174" mass="19865">MTKLTRQRGVTFVGISLTLLVLIVLALIITSTALRYGSMAIRTASLQRLQNDSFIAMQSYFYDYVNSNSRCYTDAPPPINLVQLVVKGMIDPVYLEENFYDVNGIRYTYLPHASTGQITEMEITIPISSFDARELFRMPHTFAVSADEIRFRKKFNRNVSNLVIQNTTRNFCQG</sequence>
<evidence type="ECO:0000256" key="1">
    <source>
        <dbReference type="SAM" id="Phobius"/>
    </source>
</evidence>
<organism evidence="2 3">
    <name type="scientific">Vibrio thalassae</name>
    <dbReference type="NCBI Taxonomy" id="1243014"/>
    <lineage>
        <taxon>Bacteria</taxon>
        <taxon>Pseudomonadati</taxon>
        <taxon>Pseudomonadota</taxon>
        <taxon>Gammaproteobacteria</taxon>
        <taxon>Vibrionales</taxon>
        <taxon>Vibrionaceae</taxon>
        <taxon>Vibrio</taxon>
    </lineage>
</organism>
<keyword evidence="3" id="KW-1185">Reference proteome</keyword>
<evidence type="ECO:0000313" key="2">
    <source>
        <dbReference type="EMBL" id="SNX47238.1"/>
    </source>
</evidence>
<protein>
    <recommendedName>
        <fullName evidence="4">Type 4 fimbrial biogenesis protein PilX N-terminal domain-containing protein</fullName>
    </recommendedName>
</protein>
<accession>A0A240EEX0</accession>
<dbReference type="AlphaFoldDB" id="A0A240EEX0"/>
<dbReference type="RefSeq" id="WP_096992530.1">
    <property type="nucleotide sequence ID" value="NZ_JBHSII010000006.1"/>
</dbReference>
<name>A0A240EEX0_9VIBR</name>
<evidence type="ECO:0008006" key="4">
    <source>
        <dbReference type="Google" id="ProtNLM"/>
    </source>
</evidence>
<dbReference type="EMBL" id="OANU01000006">
    <property type="protein sequence ID" value="SNX47238.1"/>
    <property type="molecule type" value="Genomic_DNA"/>
</dbReference>
<dbReference type="Proteomes" id="UP000219336">
    <property type="component" value="Unassembled WGS sequence"/>
</dbReference>
<feature type="transmembrane region" description="Helical" evidence="1">
    <location>
        <begin position="12"/>
        <end position="34"/>
    </location>
</feature>
<keyword evidence="1" id="KW-0812">Transmembrane</keyword>
<evidence type="ECO:0000313" key="3">
    <source>
        <dbReference type="Proteomes" id="UP000219336"/>
    </source>
</evidence>
<keyword evidence="1" id="KW-1133">Transmembrane helix</keyword>
<reference evidence="3" key="1">
    <citation type="submission" date="2016-06" db="EMBL/GenBank/DDBJ databases">
        <authorList>
            <person name="Rodrigo-Torres L."/>
            <person name="Arahal R.D."/>
            <person name="Lucena T."/>
        </authorList>
    </citation>
    <scope>NUCLEOTIDE SEQUENCE [LARGE SCALE GENOMIC DNA]</scope>
    <source>
        <strain evidence="3">CECT8203</strain>
    </source>
</reference>